<evidence type="ECO:0000259" key="1">
    <source>
        <dbReference type="Pfam" id="PF11979"/>
    </source>
</evidence>
<protein>
    <submittedName>
        <fullName evidence="2">ZFY16 protein</fullName>
    </submittedName>
</protein>
<organism evidence="2 3">
    <name type="scientific">Ceyx cyanopectus</name>
    <name type="common">Indigo-banded kingfisher</name>
    <dbReference type="NCBI Taxonomy" id="390723"/>
    <lineage>
        <taxon>Eukaryota</taxon>
        <taxon>Metazoa</taxon>
        <taxon>Chordata</taxon>
        <taxon>Craniata</taxon>
        <taxon>Vertebrata</taxon>
        <taxon>Euteleostomi</taxon>
        <taxon>Archelosauria</taxon>
        <taxon>Archosauria</taxon>
        <taxon>Dinosauria</taxon>
        <taxon>Saurischia</taxon>
        <taxon>Theropoda</taxon>
        <taxon>Coelurosauria</taxon>
        <taxon>Aves</taxon>
        <taxon>Neognathae</taxon>
        <taxon>Neoaves</taxon>
        <taxon>Telluraves</taxon>
        <taxon>Coraciimorphae</taxon>
        <taxon>Coraciiformes</taxon>
        <taxon>Alcedinidae</taxon>
        <taxon>Ceyx</taxon>
    </lineage>
</organism>
<dbReference type="Pfam" id="PF11979">
    <property type="entry name" value="SARA_C"/>
    <property type="match status" value="1"/>
</dbReference>
<dbReference type="PANTHER" id="PTHR46319:SF1">
    <property type="entry name" value="ZINC FINGER FYVE DOMAIN-CONTAINING PROTEIN 16"/>
    <property type="match status" value="1"/>
</dbReference>
<dbReference type="OrthoDB" id="5872154at2759"/>
<sequence>VTGVSFVVFNGILKVSSGFSAKASIIEDGLIVQTTEHMMRRLRHALRYKENFKIPCGKVAARNIKEYIDICWVEDEDDTNRG</sequence>
<feature type="non-terminal residue" evidence="2">
    <location>
        <position position="82"/>
    </location>
</feature>
<accession>A0A7L4N4Q7</accession>
<dbReference type="EMBL" id="VYZU01035815">
    <property type="protein sequence ID" value="NXY85040.1"/>
    <property type="molecule type" value="Genomic_DNA"/>
</dbReference>
<feature type="domain" description="Smad anchor for receptor activation-like C-terminal" evidence="1">
    <location>
        <begin position="1"/>
        <end position="81"/>
    </location>
</feature>
<evidence type="ECO:0000313" key="3">
    <source>
        <dbReference type="Proteomes" id="UP000586704"/>
    </source>
</evidence>
<dbReference type="PANTHER" id="PTHR46319">
    <property type="entry name" value="ZINC FINGER FYVE DOMAIN-CONTAINING PROTEIN"/>
    <property type="match status" value="1"/>
</dbReference>
<dbReference type="Gene3D" id="3.30.1360.220">
    <property type="entry name" value="Domain of unknown function (DUF3480), N-terminal subdomain"/>
    <property type="match status" value="1"/>
</dbReference>
<name>A0A7L4N4Q7_9AVES</name>
<evidence type="ECO:0000313" key="2">
    <source>
        <dbReference type="EMBL" id="NXY85040.1"/>
    </source>
</evidence>
<comment type="caution">
    <text evidence="2">The sequence shown here is derived from an EMBL/GenBank/DDBJ whole genome shotgun (WGS) entry which is preliminary data.</text>
</comment>
<keyword evidence="3" id="KW-1185">Reference proteome</keyword>
<feature type="non-terminal residue" evidence="2">
    <location>
        <position position="1"/>
    </location>
</feature>
<reference evidence="2 3" key="1">
    <citation type="submission" date="2020-02" db="EMBL/GenBank/DDBJ databases">
        <title>Bird 10,000 Genomes (B10K) Project - Family phase.</title>
        <authorList>
            <person name="Zhang G."/>
        </authorList>
    </citation>
    <scope>NUCLEOTIDE SEQUENCE [LARGE SCALE GENOMIC DNA]</scope>
    <source>
        <strain evidence="2">B10K-DU-013-51</strain>
        <tissue evidence="2">Mixed tissue sample</tissue>
    </source>
</reference>
<dbReference type="GO" id="GO:0006622">
    <property type="term" value="P:protein targeting to lysosome"/>
    <property type="evidence" value="ECO:0007669"/>
    <property type="project" value="TreeGrafter"/>
</dbReference>
<dbReference type="Proteomes" id="UP000586704">
    <property type="component" value="Unassembled WGS sequence"/>
</dbReference>
<dbReference type="AlphaFoldDB" id="A0A7L4N4Q7"/>
<proteinExistence type="predicted"/>
<dbReference type="GO" id="GO:0031901">
    <property type="term" value="C:early endosome membrane"/>
    <property type="evidence" value="ECO:0007669"/>
    <property type="project" value="TreeGrafter"/>
</dbReference>
<dbReference type="InterPro" id="IPR022557">
    <property type="entry name" value="SARA-like_C"/>
</dbReference>
<dbReference type="GO" id="GO:0016197">
    <property type="term" value="P:endosomal transport"/>
    <property type="evidence" value="ECO:0007669"/>
    <property type="project" value="TreeGrafter"/>
</dbReference>
<gene>
    <name evidence="2" type="primary">Zfyve16_1</name>
    <name evidence="2" type="ORF">CEYCYA_R03449</name>
</gene>